<comment type="catalytic activity">
    <reaction evidence="1">
        <text>Hydrolysis of terminal non-reducing alpha-L-rhamnose residues in alpha-L-rhamnosides.</text>
        <dbReference type="EC" id="3.2.1.40"/>
    </reaction>
</comment>
<evidence type="ECO:0000256" key="4">
    <source>
        <dbReference type="SAM" id="MobiDB-lite"/>
    </source>
</evidence>
<feature type="domain" description="Alpha-L-rhamnosidase six-hairpin glycosidase" evidence="7">
    <location>
        <begin position="430"/>
        <end position="787"/>
    </location>
</feature>
<feature type="region of interest" description="Disordered" evidence="4">
    <location>
        <begin position="78"/>
        <end position="98"/>
    </location>
</feature>
<dbReference type="Pfam" id="PF17389">
    <property type="entry name" value="Bac_rhamnosid6H"/>
    <property type="match status" value="1"/>
</dbReference>
<evidence type="ECO:0000256" key="3">
    <source>
        <dbReference type="ARBA" id="ARBA00022801"/>
    </source>
</evidence>
<evidence type="ECO:0000259" key="7">
    <source>
        <dbReference type="Pfam" id="PF17389"/>
    </source>
</evidence>
<gene>
    <name evidence="9" type="ORF">K504DRAFT_392305</name>
</gene>
<evidence type="ECO:0000259" key="5">
    <source>
        <dbReference type="Pfam" id="PF05592"/>
    </source>
</evidence>
<proteinExistence type="predicted"/>
<dbReference type="AlphaFoldDB" id="A0A6G1JTE5"/>
<dbReference type="SUPFAM" id="SSF48208">
    <property type="entry name" value="Six-hairpin glycosidases"/>
    <property type="match status" value="1"/>
</dbReference>
<dbReference type="PIRSF" id="PIRSF010631">
    <property type="entry name" value="A-rhamnsds"/>
    <property type="match status" value="1"/>
</dbReference>
<keyword evidence="10" id="KW-1185">Reference proteome</keyword>
<feature type="domain" description="Alpha-L-rhamnosidase concanavalin-like" evidence="5">
    <location>
        <begin position="326"/>
        <end position="425"/>
    </location>
</feature>
<dbReference type="GO" id="GO:0030596">
    <property type="term" value="F:alpha-L-rhamnosidase activity"/>
    <property type="evidence" value="ECO:0007669"/>
    <property type="project" value="UniProtKB-EC"/>
</dbReference>
<dbReference type="Gene3D" id="2.60.420.10">
    <property type="entry name" value="Maltose phosphorylase, domain 3"/>
    <property type="match status" value="1"/>
</dbReference>
<feature type="domain" description="Alpha-L-rhamnosidase C-terminal" evidence="8">
    <location>
        <begin position="789"/>
        <end position="865"/>
    </location>
</feature>
<dbReference type="InterPro" id="IPR035398">
    <property type="entry name" value="Bac_rhamnosid_C"/>
</dbReference>
<sequence length="877" mass="96357">MSISLCHLSFEHHRPAFGIAETEPRISWKFCGDAIDWEQTAYDVEITRGPDGVPNVFKINSTDSILIPWPDKPLASAESATVRARAHGKEGQPSSDWSDSYPVETSILVADDWAGAVTIAADRPTEVDGPKQPVMFRKAFSAGEVASARLYITALGLYEAEINGQRVGDHVLAPGYQAYNYRHVFDTYDVTDLVKAGDNAIGVTVGEGWFSGRFGFGARPRNLYGDTLGLLALLVTTDNDGNKQTVISDATWKTSTGPIITSEIYNGEMYNASLRQEGWSSAGFDESAWLATKTTNFSQAGRPSPPDGPPIKRHEEIMPKEIVQSTSGKTVLDFGQNLVGWLRLTVDGPDGTVITMVHTEVMENGEVSTRPLRSAKATDTLTLDGTGPITWEPKFTYHGFRYVQITGWPAETPLDGNSVTALVVHSDMERSGFFETSNKDLNKFHDNVIWSMKGNFLGVPTDCPQRDERLGWTGDAHAFMPTANYLYDTAGFWRGWLKDGWSEQSRGDYFVPPFYIPSDDIEDTDRGRVRQPTAVWGDIVVGNPWALYQTTGDKVMLKEQLQGAKMWIDKGIPRRENGLWKVGIQFGDWLDPKAPPEDARRATTDGTLVADAYLIQMTHLLSQMNEALGDADQQEIYRVQHDDVLIPAFQAAWMAPYADAGGIANVTQTALALALRFGIYTTPESREAASKTLRKIIQDNQFQVGTGFAGTQQLGFALTETGSTPHFYKMLLSTTVPSWLYSVSMGATTTWERWDSLMPDGTVNPGSMTSFNHYAFGSVADWMHQKIGGLAPGVPGWKTIRVAPEPGGGITSARSAYRSAYGWANVTWEVTDDNKFSMTVKVPPNARAQVVLPGGTEVYEVGSGESSFEIDGFVLPV</sequence>
<dbReference type="EC" id="3.2.1.40" evidence="2"/>
<dbReference type="Pfam" id="PF05592">
    <property type="entry name" value="Bac_rhamnosid"/>
    <property type="match status" value="1"/>
</dbReference>
<evidence type="ECO:0000256" key="1">
    <source>
        <dbReference type="ARBA" id="ARBA00001445"/>
    </source>
</evidence>
<evidence type="ECO:0000313" key="10">
    <source>
        <dbReference type="Proteomes" id="UP000799428"/>
    </source>
</evidence>
<evidence type="ECO:0000259" key="8">
    <source>
        <dbReference type="Pfam" id="PF17390"/>
    </source>
</evidence>
<dbReference type="InterPro" id="IPR035396">
    <property type="entry name" value="Bac_rhamnosid6H"/>
</dbReference>
<dbReference type="InterPro" id="IPR013783">
    <property type="entry name" value="Ig-like_fold"/>
</dbReference>
<dbReference type="Gene3D" id="2.60.120.260">
    <property type="entry name" value="Galactose-binding domain-like"/>
    <property type="match status" value="2"/>
</dbReference>
<evidence type="ECO:0000313" key="9">
    <source>
        <dbReference type="EMBL" id="KAF2703491.1"/>
    </source>
</evidence>
<dbReference type="PANTHER" id="PTHR33307">
    <property type="entry name" value="ALPHA-RHAMNOSIDASE (EUROFUNG)"/>
    <property type="match status" value="1"/>
</dbReference>
<accession>A0A6G1JTE5</accession>
<keyword evidence="3 9" id="KW-0378">Hydrolase</keyword>
<reference evidence="9" key="1">
    <citation type="journal article" date="2020" name="Stud. Mycol.">
        <title>101 Dothideomycetes genomes: a test case for predicting lifestyles and emergence of pathogens.</title>
        <authorList>
            <person name="Haridas S."/>
            <person name="Albert R."/>
            <person name="Binder M."/>
            <person name="Bloem J."/>
            <person name="Labutti K."/>
            <person name="Salamov A."/>
            <person name="Andreopoulos B."/>
            <person name="Baker S."/>
            <person name="Barry K."/>
            <person name="Bills G."/>
            <person name="Bluhm B."/>
            <person name="Cannon C."/>
            <person name="Castanera R."/>
            <person name="Culley D."/>
            <person name="Daum C."/>
            <person name="Ezra D."/>
            <person name="Gonzalez J."/>
            <person name="Henrissat B."/>
            <person name="Kuo A."/>
            <person name="Liang C."/>
            <person name="Lipzen A."/>
            <person name="Lutzoni F."/>
            <person name="Magnuson J."/>
            <person name="Mondo S."/>
            <person name="Nolan M."/>
            <person name="Ohm R."/>
            <person name="Pangilinan J."/>
            <person name="Park H.-J."/>
            <person name="Ramirez L."/>
            <person name="Alfaro M."/>
            <person name="Sun H."/>
            <person name="Tritt A."/>
            <person name="Yoshinaga Y."/>
            <person name="Zwiers L.-H."/>
            <person name="Turgeon B."/>
            <person name="Goodwin S."/>
            <person name="Spatafora J."/>
            <person name="Crous P."/>
            <person name="Grigoriev I."/>
        </authorList>
    </citation>
    <scope>NUCLEOTIDE SEQUENCE</scope>
    <source>
        <strain evidence="9">CBS 279.74</strain>
    </source>
</reference>
<dbReference type="Gene3D" id="2.60.40.10">
    <property type="entry name" value="Immunoglobulins"/>
    <property type="match status" value="1"/>
</dbReference>
<feature type="domain" description="Bacterial alpha-L-rhamnosidase N-terminal" evidence="6">
    <location>
        <begin position="144"/>
        <end position="315"/>
    </location>
</feature>
<evidence type="ECO:0000259" key="6">
    <source>
        <dbReference type="Pfam" id="PF08531"/>
    </source>
</evidence>
<dbReference type="InterPro" id="IPR012341">
    <property type="entry name" value="6hp_glycosidase-like_sf"/>
</dbReference>
<dbReference type="OrthoDB" id="10036721at2759"/>
<dbReference type="EMBL" id="MU005787">
    <property type="protein sequence ID" value="KAF2703491.1"/>
    <property type="molecule type" value="Genomic_DNA"/>
</dbReference>
<dbReference type="Pfam" id="PF25788">
    <property type="entry name" value="Ig_Rha78A_N"/>
    <property type="match status" value="1"/>
</dbReference>
<dbReference type="InterPro" id="IPR008902">
    <property type="entry name" value="Rhamnosid_concanavalin"/>
</dbReference>
<name>A0A6G1JTE5_9PLEO</name>
<dbReference type="GO" id="GO:0005975">
    <property type="term" value="P:carbohydrate metabolic process"/>
    <property type="evidence" value="ECO:0007669"/>
    <property type="project" value="InterPro"/>
</dbReference>
<dbReference type="PANTHER" id="PTHR33307:SF6">
    <property type="entry name" value="ALPHA-RHAMNOSIDASE (EUROFUNG)-RELATED"/>
    <property type="match status" value="1"/>
</dbReference>
<dbReference type="InterPro" id="IPR016007">
    <property type="entry name" value="Alpha_rhamnosid"/>
</dbReference>
<dbReference type="Pfam" id="PF08531">
    <property type="entry name" value="Bac_rhamnosid_N"/>
    <property type="match status" value="1"/>
</dbReference>
<evidence type="ECO:0000256" key="2">
    <source>
        <dbReference type="ARBA" id="ARBA00012652"/>
    </source>
</evidence>
<protein>
    <recommendedName>
        <fullName evidence="2">alpha-L-rhamnosidase</fullName>
        <ecNumber evidence="2">3.2.1.40</ecNumber>
    </recommendedName>
</protein>
<dbReference type="Proteomes" id="UP000799428">
    <property type="component" value="Unassembled WGS sequence"/>
</dbReference>
<organism evidence="9 10">
    <name type="scientific">Pleomassaria siparia CBS 279.74</name>
    <dbReference type="NCBI Taxonomy" id="1314801"/>
    <lineage>
        <taxon>Eukaryota</taxon>
        <taxon>Fungi</taxon>
        <taxon>Dikarya</taxon>
        <taxon>Ascomycota</taxon>
        <taxon>Pezizomycotina</taxon>
        <taxon>Dothideomycetes</taxon>
        <taxon>Pleosporomycetidae</taxon>
        <taxon>Pleosporales</taxon>
        <taxon>Pleomassariaceae</taxon>
        <taxon>Pleomassaria</taxon>
    </lineage>
</organism>
<dbReference type="Gene3D" id="1.50.10.10">
    <property type="match status" value="1"/>
</dbReference>
<dbReference type="InterPro" id="IPR008928">
    <property type="entry name" value="6-hairpin_glycosidase_sf"/>
</dbReference>
<dbReference type="InterPro" id="IPR013737">
    <property type="entry name" value="Bac_rhamnosid_N"/>
</dbReference>
<dbReference type="Pfam" id="PF17390">
    <property type="entry name" value="Bac_rhamnosid_C"/>
    <property type="match status" value="1"/>
</dbReference>